<proteinExistence type="predicted"/>
<evidence type="ECO:0000256" key="1">
    <source>
        <dbReference type="SAM" id="Phobius"/>
    </source>
</evidence>
<dbReference type="AlphaFoldDB" id="A0A1W7CZB4"/>
<dbReference type="NCBIfam" id="NF038083">
    <property type="entry name" value="CU044_5270_fam"/>
    <property type="match status" value="1"/>
</dbReference>
<gene>
    <name evidence="2" type="ORF">CAG99_15450</name>
</gene>
<dbReference type="EMBL" id="CP021121">
    <property type="protein sequence ID" value="ARQ70057.1"/>
    <property type="molecule type" value="Genomic_DNA"/>
</dbReference>
<accession>A0A1W7CZB4</accession>
<dbReference type="InterPro" id="IPR047789">
    <property type="entry name" value="CU044_5270-like"/>
</dbReference>
<organism evidence="2 3">
    <name type="scientific">Streptomyces marincola</name>
    <dbReference type="NCBI Taxonomy" id="2878388"/>
    <lineage>
        <taxon>Bacteria</taxon>
        <taxon>Bacillati</taxon>
        <taxon>Actinomycetota</taxon>
        <taxon>Actinomycetes</taxon>
        <taxon>Kitasatosporales</taxon>
        <taxon>Streptomycetaceae</taxon>
        <taxon>Streptomyces</taxon>
    </lineage>
</organism>
<evidence type="ECO:0000313" key="3">
    <source>
        <dbReference type="Proteomes" id="UP000194218"/>
    </source>
</evidence>
<evidence type="ECO:0000313" key="2">
    <source>
        <dbReference type="EMBL" id="ARQ70057.1"/>
    </source>
</evidence>
<protein>
    <submittedName>
        <fullName evidence="2">Uncharacterized protein</fullName>
    </submittedName>
</protein>
<reference evidence="2 3" key="1">
    <citation type="submission" date="2017-05" db="EMBL/GenBank/DDBJ databases">
        <title>Complete genome sequence of Streptomyces sp. SCSIO 03032 revealed the diverse biosynthetic pathways for its bioactive secondary metabolites.</title>
        <authorList>
            <person name="Ma L."/>
            <person name="Zhu Y."/>
            <person name="Zhang W."/>
            <person name="Zhang G."/>
            <person name="Tian X."/>
            <person name="Zhang S."/>
            <person name="Zhang C."/>
        </authorList>
    </citation>
    <scope>NUCLEOTIDE SEQUENCE [LARGE SCALE GENOMIC DNA]</scope>
    <source>
        <strain evidence="2 3">SCSIO 03032</strain>
    </source>
</reference>
<dbReference type="Proteomes" id="UP000194218">
    <property type="component" value="Chromosome"/>
</dbReference>
<keyword evidence="1" id="KW-1133">Transmembrane helix</keyword>
<name>A0A1W7CZB4_9ACTN</name>
<feature type="transmembrane region" description="Helical" evidence="1">
    <location>
        <begin position="62"/>
        <end position="81"/>
    </location>
</feature>
<keyword evidence="1" id="KW-0472">Membrane</keyword>
<keyword evidence="1" id="KW-0812">Transmembrane</keyword>
<dbReference type="KEGG" id="smao:CAG99_15450"/>
<sequence length="374" mass="39871">MIREDRQRGDDSVRADLARLLPAPDRPELSADRHLLLQEHMMREIQRSDDGRLEASPARRRFALAAVPVATAAVIVAAVTVPGEGGGNGTRPGQGTAVATLEQLAAVAAAQPETEIGDDQFLHGTGVVRSPAAEYGGSAELREFEMWVAPDASEGWYTDPALPSEGGLIWESTFLLSQDVFEADTGEISQRCLMLVAENRERWNCAQLSEMQVVQPLLGWATRAPDLPQDHSALIDQLGDELGGGSSEDAVHGYVFDRLGDLLTRPVMPPEAAETLLLALAEIPDVTVEPTTDAAGRDGVGVTKAGANQDETTYIFDEETGAYLGTRSVATSGNSELAAGTVLAEHAVSEWRVVDALPEAAAEPLTDWSQLVNG</sequence>
<dbReference type="OrthoDB" id="3387554at2"/>
<dbReference type="RefSeq" id="WP_086159916.1">
    <property type="nucleotide sequence ID" value="NZ_CP021121.1"/>
</dbReference>
<keyword evidence="3" id="KW-1185">Reference proteome</keyword>